<dbReference type="SMART" id="SM00304">
    <property type="entry name" value="HAMP"/>
    <property type="match status" value="1"/>
</dbReference>
<dbReference type="GO" id="GO:0005524">
    <property type="term" value="F:ATP binding"/>
    <property type="evidence" value="ECO:0007669"/>
    <property type="project" value="UniProtKB-KW"/>
</dbReference>
<dbReference type="GO" id="GO:0000155">
    <property type="term" value="F:phosphorelay sensor kinase activity"/>
    <property type="evidence" value="ECO:0007669"/>
    <property type="project" value="InterPro"/>
</dbReference>
<dbReference type="PROSITE" id="PS50885">
    <property type="entry name" value="HAMP"/>
    <property type="match status" value="1"/>
</dbReference>
<organism evidence="14 15">
    <name type="scientific">Pirellula staleyi (strain ATCC 27377 / DSM 6068 / ICPB 4128)</name>
    <name type="common">Pirella staleyi</name>
    <dbReference type="NCBI Taxonomy" id="530564"/>
    <lineage>
        <taxon>Bacteria</taxon>
        <taxon>Pseudomonadati</taxon>
        <taxon>Planctomycetota</taxon>
        <taxon>Planctomycetia</taxon>
        <taxon>Pirellulales</taxon>
        <taxon>Pirellulaceae</taxon>
        <taxon>Pirellula</taxon>
    </lineage>
</organism>
<evidence type="ECO:0000256" key="6">
    <source>
        <dbReference type="ARBA" id="ARBA00022741"/>
    </source>
</evidence>
<dbReference type="InterPro" id="IPR004358">
    <property type="entry name" value="Sig_transdc_His_kin-like_C"/>
</dbReference>
<dbReference type="PANTHER" id="PTHR43065">
    <property type="entry name" value="SENSOR HISTIDINE KINASE"/>
    <property type="match status" value="1"/>
</dbReference>
<dbReference type="GO" id="GO:0016020">
    <property type="term" value="C:membrane"/>
    <property type="evidence" value="ECO:0007669"/>
    <property type="project" value="UniProtKB-SubCell"/>
</dbReference>
<reference evidence="14 15" key="1">
    <citation type="journal article" date="2009" name="Stand. Genomic Sci.">
        <title>Complete genome sequence of Pirellula staleyi type strain (ATCC 27377).</title>
        <authorList>
            <person name="Clum A."/>
            <person name="Tindall B.J."/>
            <person name="Sikorski J."/>
            <person name="Ivanova N."/>
            <person name="Mavrommatis K."/>
            <person name="Lucas S."/>
            <person name="Glavina del Rio T."/>
            <person name="Nolan M."/>
            <person name="Chen F."/>
            <person name="Tice H."/>
            <person name="Pitluck S."/>
            <person name="Cheng J.F."/>
            <person name="Chertkov O."/>
            <person name="Brettin T."/>
            <person name="Han C."/>
            <person name="Detter J.C."/>
            <person name="Kuske C."/>
            <person name="Bruce D."/>
            <person name="Goodwin L."/>
            <person name="Ovchinikova G."/>
            <person name="Pati A."/>
            <person name="Mikhailova N."/>
            <person name="Chen A."/>
            <person name="Palaniappan K."/>
            <person name="Land M."/>
            <person name="Hauser L."/>
            <person name="Chang Y.J."/>
            <person name="Jeffries C.D."/>
            <person name="Chain P."/>
            <person name="Rohde M."/>
            <person name="Goker M."/>
            <person name="Bristow J."/>
            <person name="Eisen J.A."/>
            <person name="Markowitz V."/>
            <person name="Hugenholtz P."/>
            <person name="Kyrpides N.C."/>
            <person name="Klenk H.P."/>
            <person name="Lapidus A."/>
        </authorList>
    </citation>
    <scope>NUCLEOTIDE SEQUENCE [LARGE SCALE GENOMIC DNA]</scope>
    <source>
        <strain evidence="15">ATCC 27377 / DSM 6068 / ICPB 4128</strain>
    </source>
</reference>
<keyword evidence="8" id="KW-0067">ATP-binding</keyword>
<comment type="catalytic activity">
    <reaction evidence="1">
        <text>ATP + protein L-histidine = ADP + protein N-phospho-L-histidine.</text>
        <dbReference type="EC" id="2.7.13.3"/>
    </reaction>
</comment>
<dbReference type="InterPro" id="IPR003661">
    <property type="entry name" value="HisK_dim/P_dom"/>
</dbReference>
<dbReference type="SUPFAM" id="SSF47384">
    <property type="entry name" value="Homodimeric domain of signal transducing histidine kinase"/>
    <property type="match status" value="1"/>
</dbReference>
<evidence type="ECO:0000259" key="12">
    <source>
        <dbReference type="PROSITE" id="PS50109"/>
    </source>
</evidence>
<dbReference type="AlphaFoldDB" id="D2R3E7"/>
<dbReference type="KEGG" id="psl:Psta_0490"/>
<keyword evidence="9" id="KW-0902">Two-component regulatory system</keyword>
<dbReference type="HOGENOM" id="CLU_026370_0_0_0"/>
<dbReference type="CDD" id="cd06225">
    <property type="entry name" value="HAMP"/>
    <property type="match status" value="1"/>
</dbReference>
<feature type="domain" description="Histidine kinase" evidence="12">
    <location>
        <begin position="302"/>
        <end position="527"/>
    </location>
</feature>
<dbReference type="Pfam" id="PF00672">
    <property type="entry name" value="HAMP"/>
    <property type="match status" value="1"/>
</dbReference>
<evidence type="ECO:0000256" key="2">
    <source>
        <dbReference type="ARBA" id="ARBA00004370"/>
    </source>
</evidence>
<dbReference type="EC" id="2.7.13.3" evidence="3"/>
<comment type="subcellular location">
    <subcellularLocation>
        <location evidence="2">Membrane</location>
    </subcellularLocation>
</comment>
<protein>
    <recommendedName>
        <fullName evidence="3">histidine kinase</fullName>
        <ecNumber evidence="3">2.7.13.3</ecNumber>
    </recommendedName>
</protein>
<evidence type="ECO:0000259" key="13">
    <source>
        <dbReference type="PROSITE" id="PS50885"/>
    </source>
</evidence>
<dbReference type="EMBL" id="CP001848">
    <property type="protein sequence ID" value="ADB15178.1"/>
    <property type="molecule type" value="Genomic_DNA"/>
</dbReference>
<dbReference type="OrthoDB" id="226486at2"/>
<dbReference type="PRINTS" id="PR00344">
    <property type="entry name" value="BCTRLSENSOR"/>
</dbReference>
<proteinExistence type="predicted"/>
<dbReference type="SMART" id="SM00387">
    <property type="entry name" value="HATPase_c"/>
    <property type="match status" value="1"/>
</dbReference>
<keyword evidence="11" id="KW-1133">Transmembrane helix</keyword>
<dbReference type="eggNOG" id="COG4191">
    <property type="taxonomic scope" value="Bacteria"/>
</dbReference>
<sequence precursor="true">MFSRLSIKSKLLVCVALLSVATLIVAVSGFRGVYSYRQLARTISLRASELPLAGDLSRTLSDLRVTLSRARQVTSLTLDGEATEIDIVVLRHEFRTKLDAVEGKLQQYRAQLETELPSDPRFGDRSHERKTIDAIERSLKELASSKDQPDWILDPVRVMSLSAQADEVYELSASLPQELHQRMHDFAKEIRIEYRTWIVATWVSTLLAGGLLCAMFVLSYTWIVAPLQVLIDGSRRIAQRDDFDHRIFLKSRDEMAELASALNEMTARFQEIRRDLDDQVKQRTKEVVRSEQLASVGFLAAGVAHEINNPLASIAWCAESLESRLYDILHDDLTKPTEQQSAEIAVLRKYLTRIQDEAFRCKGITDGLLDFSRLGDVEKQATDLGELIEGVIEMVRHLGKYREKQVEFTSEGRVACPVNAQEFKQVMLNLITNGLDSLDPGGIVHVTLKKSGNSAEILVRDNGCGMSPEVLEHLFEPFFTRRRDGQGTGLGLSITYRIVMDHGGSLQPASDGPGKGSRMRLLLPLDAKDKATHERDHEKRQAA</sequence>
<dbReference type="Pfam" id="PF00512">
    <property type="entry name" value="HisKA"/>
    <property type="match status" value="1"/>
</dbReference>
<evidence type="ECO:0000256" key="8">
    <source>
        <dbReference type="ARBA" id="ARBA00022840"/>
    </source>
</evidence>
<name>D2R3E7_PIRSD</name>
<feature type="transmembrane region" description="Helical" evidence="11">
    <location>
        <begin position="197"/>
        <end position="230"/>
    </location>
</feature>
<keyword evidence="6" id="KW-0547">Nucleotide-binding</keyword>
<dbReference type="CDD" id="cd00082">
    <property type="entry name" value="HisKA"/>
    <property type="match status" value="1"/>
</dbReference>
<dbReference type="InterPro" id="IPR003594">
    <property type="entry name" value="HATPase_dom"/>
</dbReference>
<evidence type="ECO:0000256" key="4">
    <source>
        <dbReference type="ARBA" id="ARBA00022553"/>
    </source>
</evidence>
<evidence type="ECO:0000256" key="10">
    <source>
        <dbReference type="SAM" id="Coils"/>
    </source>
</evidence>
<evidence type="ECO:0000256" key="3">
    <source>
        <dbReference type="ARBA" id="ARBA00012438"/>
    </source>
</evidence>
<feature type="coiled-coil region" evidence="10">
    <location>
        <begin position="255"/>
        <end position="282"/>
    </location>
</feature>
<keyword evidence="11" id="KW-0812">Transmembrane</keyword>
<evidence type="ECO:0000313" key="15">
    <source>
        <dbReference type="Proteomes" id="UP000001887"/>
    </source>
</evidence>
<dbReference type="Gene3D" id="3.30.565.10">
    <property type="entry name" value="Histidine kinase-like ATPase, C-terminal domain"/>
    <property type="match status" value="1"/>
</dbReference>
<dbReference type="PROSITE" id="PS50109">
    <property type="entry name" value="HIS_KIN"/>
    <property type="match status" value="1"/>
</dbReference>
<dbReference type="InterPro" id="IPR003660">
    <property type="entry name" value="HAMP_dom"/>
</dbReference>
<dbReference type="Gene3D" id="1.10.287.130">
    <property type="match status" value="1"/>
</dbReference>
<dbReference type="Pfam" id="PF02518">
    <property type="entry name" value="HATPase_c"/>
    <property type="match status" value="1"/>
</dbReference>
<evidence type="ECO:0000313" key="14">
    <source>
        <dbReference type="EMBL" id="ADB15178.1"/>
    </source>
</evidence>
<evidence type="ECO:0000256" key="7">
    <source>
        <dbReference type="ARBA" id="ARBA00022777"/>
    </source>
</evidence>
<gene>
    <name evidence="14" type="ordered locus">Psta_0490</name>
</gene>
<evidence type="ECO:0000256" key="11">
    <source>
        <dbReference type="SAM" id="Phobius"/>
    </source>
</evidence>
<evidence type="ECO:0000256" key="5">
    <source>
        <dbReference type="ARBA" id="ARBA00022679"/>
    </source>
</evidence>
<dbReference type="Proteomes" id="UP000001887">
    <property type="component" value="Chromosome"/>
</dbReference>
<dbReference type="InterPro" id="IPR036890">
    <property type="entry name" value="HATPase_C_sf"/>
</dbReference>
<dbReference type="InterPro" id="IPR036097">
    <property type="entry name" value="HisK_dim/P_sf"/>
</dbReference>
<dbReference type="PANTHER" id="PTHR43065:SF46">
    <property type="entry name" value="C4-DICARBOXYLATE TRANSPORT SENSOR PROTEIN DCTB"/>
    <property type="match status" value="1"/>
</dbReference>
<dbReference type="STRING" id="530564.Psta_0490"/>
<evidence type="ECO:0000256" key="9">
    <source>
        <dbReference type="ARBA" id="ARBA00023012"/>
    </source>
</evidence>
<dbReference type="SUPFAM" id="SSF158472">
    <property type="entry name" value="HAMP domain-like"/>
    <property type="match status" value="1"/>
</dbReference>
<dbReference type="SMART" id="SM00388">
    <property type="entry name" value="HisKA"/>
    <property type="match status" value="1"/>
</dbReference>
<dbReference type="InterPro" id="IPR005467">
    <property type="entry name" value="His_kinase_dom"/>
</dbReference>
<keyword evidence="11" id="KW-0472">Membrane</keyword>
<dbReference type="Gene3D" id="6.10.340.10">
    <property type="match status" value="1"/>
</dbReference>
<accession>D2R3E7</accession>
<keyword evidence="5" id="KW-0808">Transferase</keyword>
<feature type="domain" description="HAMP" evidence="13">
    <location>
        <begin position="221"/>
        <end position="274"/>
    </location>
</feature>
<evidence type="ECO:0000256" key="1">
    <source>
        <dbReference type="ARBA" id="ARBA00000085"/>
    </source>
</evidence>
<keyword evidence="15" id="KW-1185">Reference proteome</keyword>
<keyword evidence="4" id="KW-0597">Phosphoprotein</keyword>
<dbReference type="SUPFAM" id="SSF55874">
    <property type="entry name" value="ATPase domain of HSP90 chaperone/DNA topoisomerase II/histidine kinase"/>
    <property type="match status" value="1"/>
</dbReference>
<keyword evidence="7 14" id="KW-0418">Kinase</keyword>
<keyword evidence="10" id="KW-0175">Coiled coil</keyword>